<dbReference type="AlphaFoldDB" id="A0AAV7GIG0"/>
<comment type="caution">
    <text evidence="1">The sequence shown here is derived from an EMBL/GenBank/DDBJ whole genome shotgun (WGS) entry which is preliminary data.</text>
</comment>
<reference evidence="1 2" key="1">
    <citation type="journal article" date="2021" name="Hortic Res">
        <title>Chromosome-scale assembly of the Dendrobium chrysotoxum genome enhances the understanding of orchid evolution.</title>
        <authorList>
            <person name="Zhang Y."/>
            <person name="Zhang G.Q."/>
            <person name="Zhang D."/>
            <person name="Liu X.D."/>
            <person name="Xu X.Y."/>
            <person name="Sun W.H."/>
            <person name="Yu X."/>
            <person name="Zhu X."/>
            <person name="Wang Z.W."/>
            <person name="Zhao X."/>
            <person name="Zhong W.Y."/>
            <person name="Chen H."/>
            <person name="Yin W.L."/>
            <person name="Huang T."/>
            <person name="Niu S.C."/>
            <person name="Liu Z.J."/>
        </authorList>
    </citation>
    <scope>NUCLEOTIDE SEQUENCE [LARGE SCALE GENOMIC DNA]</scope>
    <source>
        <strain evidence="1">Lindl</strain>
    </source>
</reference>
<evidence type="ECO:0000313" key="2">
    <source>
        <dbReference type="Proteomes" id="UP000775213"/>
    </source>
</evidence>
<protein>
    <submittedName>
        <fullName evidence="1">Uncharacterized protein</fullName>
    </submittedName>
</protein>
<evidence type="ECO:0000313" key="1">
    <source>
        <dbReference type="EMBL" id="KAH0455404.1"/>
    </source>
</evidence>
<dbReference type="EMBL" id="JAGFBR010000014">
    <property type="protein sequence ID" value="KAH0455404.1"/>
    <property type="molecule type" value="Genomic_DNA"/>
</dbReference>
<organism evidence="1 2">
    <name type="scientific">Dendrobium chrysotoxum</name>
    <name type="common">Orchid</name>
    <dbReference type="NCBI Taxonomy" id="161865"/>
    <lineage>
        <taxon>Eukaryota</taxon>
        <taxon>Viridiplantae</taxon>
        <taxon>Streptophyta</taxon>
        <taxon>Embryophyta</taxon>
        <taxon>Tracheophyta</taxon>
        <taxon>Spermatophyta</taxon>
        <taxon>Magnoliopsida</taxon>
        <taxon>Liliopsida</taxon>
        <taxon>Asparagales</taxon>
        <taxon>Orchidaceae</taxon>
        <taxon>Epidendroideae</taxon>
        <taxon>Malaxideae</taxon>
        <taxon>Dendrobiinae</taxon>
        <taxon>Dendrobium</taxon>
    </lineage>
</organism>
<name>A0AAV7GIG0_DENCH</name>
<accession>A0AAV7GIG0</accession>
<proteinExistence type="predicted"/>
<sequence length="172" mass="18654">MAESIGQWDKLELYSLCDGLRQKPLPKKWGHISFSSSENSAAGDFAGNRIPFDGNGIPCTTTAAGEAEVMSAQEASDSAFFFLAARRFFLFLNARRQRHAGSFTMVRTRRFTRPHGQQQTTAAHSAAVPPATSATRLLGLAGSFKIKCCLLARFVTGAAVRDIGKGNHTVIF</sequence>
<dbReference type="Proteomes" id="UP000775213">
    <property type="component" value="Unassembled WGS sequence"/>
</dbReference>
<gene>
    <name evidence="1" type="ORF">IEQ34_015436</name>
</gene>
<keyword evidence="2" id="KW-1185">Reference proteome</keyword>